<comment type="caution">
    <text evidence="12">The sequence shown here is derived from an EMBL/GenBank/DDBJ whole genome shotgun (WGS) entry which is preliminary data.</text>
</comment>
<feature type="transmembrane region" description="Helical" evidence="11">
    <location>
        <begin position="45"/>
        <end position="69"/>
    </location>
</feature>
<evidence type="ECO:0000256" key="6">
    <source>
        <dbReference type="ARBA" id="ARBA00022847"/>
    </source>
</evidence>
<evidence type="ECO:0000256" key="10">
    <source>
        <dbReference type="SAM" id="MobiDB-lite"/>
    </source>
</evidence>
<feature type="region of interest" description="Disordered" evidence="10">
    <location>
        <begin position="492"/>
        <end position="520"/>
    </location>
</feature>
<feature type="transmembrane region" description="Helical" evidence="11">
    <location>
        <begin position="317"/>
        <end position="341"/>
    </location>
</feature>
<evidence type="ECO:0000256" key="3">
    <source>
        <dbReference type="ARBA" id="ARBA00022448"/>
    </source>
</evidence>
<accession>A0ABW2AHP9</accession>
<gene>
    <name evidence="12" type="ORF">ACFQDH_13870</name>
</gene>
<name>A0ABW2AHP9_9MICO</name>
<evidence type="ECO:0000256" key="9">
    <source>
        <dbReference type="RuleBase" id="RU362091"/>
    </source>
</evidence>
<proteinExistence type="inferred from homology"/>
<dbReference type="InterPro" id="IPR001734">
    <property type="entry name" value="Na/solute_symporter"/>
</dbReference>
<evidence type="ECO:0000313" key="12">
    <source>
        <dbReference type="EMBL" id="MFC6706315.1"/>
    </source>
</evidence>
<feature type="transmembrane region" description="Helical" evidence="11">
    <location>
        <begin position="153"/>
        <end position="171"/>
    </location>
</feature>
<dbReference type="PANTHER" id="PTHR48086:SF6">
    <property type="entry name" value="CATION_ACETATE SYMPORTER ACTP"/>
    <property type="match status" value="1"/>
</dbReference>
<evidence type="ECO:0000256" key="7">
    <source>
        <dbReference type="ARBA" id="ARBA00022989"/>
    </source>
</evidence>
<feature type="transmembrane region" description="Helical" evidence="11">
    <location>
        <begin position="183"/>
        <end position="202"/>
    </location>
</feature>
<feature type="transmembrane region" description="Helical" evidence="11">
    <location>
        <begin position="75"/>
        <end position="96"/>
    </location>
</feature>
<reference evidence="13" key="1">
    <citation type="journal article" date="2019" name="Int. J. Syst. Evol. Microbiol.">
        <title>The Global Catalogue of Microorganisms (GCM) 10K type strain sequencing project: providing services to taxonomists for standard genome sequencing and annotation.</title>
        <authorList>
            <consortium name="The Broad Institute Genomics Platform"/>
            <consortium name="The Broad Institute Genome Sequencing Center for Infectious Disease"/>
            <person name="Wu L."/>
            <person name="Ma J."/>
        </authorList>
    </citation>
    <scope>NUCLEOTIDE SEQUENCE [LARGE SCALE GENOMIC DNA]</scope>
    <source>
        <strain evidence="13">CCUG 58127</strain>
    </source>
</reference>
<evidence type="ECO:0000256" key="1">
    <source>
        <dbReference type="ARBA" id="ARBA00004651"/>
    </source>
</evidence>
<feature type="transmembrane region" description="Helical" evidence="11">
    <location>
        <begin position="116"/>
        <end position="133"/>
    </location>
</feature>
<organism evidence="12 13">
    <name type="scientific">Flexivirga alba</name>
    <dbReference type="NCBI Taxonomy" id="702742"/>
    <lineage>
        <taxon>Bacteria</taxon>
        <taxon>Bacillati</taxon>
        <taxon>Actinomycetota</taxon>
        <taxon>Actinomycetes</taxon>
        <taxon>Micrococcales</taxon>
        <taxon>Dermacoccaceae</taxon>
        <taxon>Flexivirga</taxon>
    </lineage>
</organism>
<feature type="transmembrane region" description="Helical" evidence="11">
    <location>
        <begin position="6"/>
        <end position="25"/>
    </location>
</feature>
<feature type="transmembrane region" description="Helical" evidence="11">
    <location>
        <begin position="415"/>
        <end position="440"/>
    </location>
</feature>
<evidence type="ECO:0000256" key="4">
    <source>
        <dbReference type="ARBA" id="ARBA00022475"/>
    </source>
</evidence>
<evidence type="ECO:0000313" key="13">
    <source>
        <dbReference type="Proteomes" id="UP001596298"/>
    </source>
</evidence>
<dbReference type="Gene3D" id="1.20.1730.10">
    <property type="entry name" value="Sodium/glucose cotransporter"/>
    <property type="match status" value="1"/>
</dbReference>
<feature type="transmembrane region" description="Helical" evidence="11">
    <location>
        <begin position="362"/>
        <end position="383"/>
    </location>
</feature>
<evidence type="ECO:0000256" key="2">
    <source>
        <dbReference type="ARBA" id="ARBA00006434"/>
    </source>
</evidence>
<dbReference type="PROSITE" id="PS50283">
    <property type="entry name" value="NA_SOLUT_SYMP_3"/>
    <property type="match status" value="1"/>
</dbReference>
<feature type="transmembrane region" description="Helical" evidence="11">
    <location>
        <begin position="452"/>
        <end position="472"/>
    </location>
</feature>
<evidence type="ECO:0000256" key="8">
    <source>
        <dbReference type="ARBA" id="ARBA00023136"/>
    </source>
</evidence>
<keyword evidence="7 11" id="KW-1133">Transmembrane helix</keyword>
<dbReference type="Pfam" id="PF00474">
    <property type="entry name" value="SSF"/>
    <property type="match status" value="1"/>
</dbReference>
<dbReference type="RefSeq" id="WP_382402253.1">
    <property type="nucleotide sequence ID" value="NZ_JBHSWH010000001.1"/>
</dbReference>
<protein>
    <submittedName>
        <fullName evidence="12">Cation acetate symporter</fullName>
    </submittedName>
</protein>
<feature type="transmembrane region" description="Helical" evidence="11">
    <location>
        <begin position="228"/>
        <end position="252"/>
    </location>
</feature>
<keyword evidence="4" id="KW-1003">Cell membrane</keyword>
<dbReference type="Proteomes" id="UP001596298">
    <property type="component" value="Unassembled WGS sequence"/>
</dbReference>
<feature type="compositionally biased region" description="Basic and acidic residues" evidence="10">
    <location>
        <begin position="492"/>
        <end position="505"/>
    </location>
</feature>
<dbReference type="PANTHER" id="PTHR48086">
    <property type="entry name" value="SODIUM/PROLINE SYMPORTER-RELATED"/>
    <property type="match status" value="1"/>
</dbReference>
<keyword evidence="5 11" id="KW-0812">Transmembrane</keyword>
<dbReference type="InterPro" id="IPR050277">
    <property type="entry name" value="Sodium:Solute_Symporter"/>
</dbReference>
<keyword evidence="13" id="KW-1185">Reference proteome</keyword>
<sequence length="520" mass="54425">MIPAVGLTAVLSVSLLTLGIGVFGVRVSRTTSDFYVASRSVGPVVNASAIGGEYLSAASFLGAAGLILVHGADALWYPVGWTAGYLVLLVLVAAPLRRSGAYTLSDFAELRLESQAARKVSSVVVALIGVLYLLPQFQGAGITLRTLVGAPTWTGSVLVAAVVLVIVLSGGMRSITVTQAFQYWLKLTALIVPAAVLLAHWHRSGGASPHELHVSDWVEPMQGKYATYLVYSLMLATFLGTMGLPHVVARFYTNIDGRAARRTTLGVLGLLSAFYLLPTVYGVLGRIYSFHLIADGRTDAVVLELPTEVLHGFGADLLTGLLGAGAFAAFLSTSSGLAVSVAGVVSQDMLRGRSDSVRSFRLAAALVVSLTLVLLVVSSGVPVARAVELAFAVAASTFCPLLLLGIWWRGLTAPGAIAGLVIGGGTCTTAVVAALAGYEAPGVAGPLLAQPAAWTIPLSLVVMIVVSLATASRRPPGVMRTMVRLHTPEHLDVDRGTFDPERSDARTAQPVEPTVRRFHR</sequence>
<keyword evidence="3" id="KW-0813">Transport</keyword>
<keyword evidence="6" id="KW-0769">Symport</keyword>
<dbReference type="InterPro" id="IPR038377">
    <property type="entry name" value="Na/Glc_symporter_sf"/>
</dbReference>
<comment type="similarity">
    <text evidence="2 9">Belongs to the sodium:solute symporter (SSF) (TC 2.A.21) family.</text>
</comment>
<feature type="transmembrane region" description="Helical" evidence="11">
    <location>
        <begin position="264"/>
        <end position="284"/>
    </location>
</feature>
<evidence type="ECO:0000256" key="5">
    <source>
        <dbReference type="ARBA" id="ARBA00022692"/>
    </source>
</evidence>
<comment type="subcellular location">
    <subcellularLocation>
        <location evidence="1">Cell membrane</location>
        <topology evidence="1">Multi-pass membrane protein</topology>
    </subcellularLocation>
</comment>
<keyword evidence="8 11" id="KW-0472">Membrane</keyword>
<feature type="transmembrane region" description="Helical" evidence="11">
    <location>
        <begin position="389"/>
        <end position="408"/>
    </location>
</feature>
<evidence type="ECO:0000256" key="11">
    <source>
        <dbReference type="SAM" id="Phobius"/>
    </source>
</evidence>
<dbReference type="EMBL" id="JBHSWH010000001">
    <property type="protein sequence ID" value="MFC6706315.1"/>
    <property type="molecule type" value="Genomic_DNA"/>
</dbReference>
<dbReference type="CDD" id="cd11480">
    <property type="entry name" value="SLC5sbd_u4"/>
    <property type="match status" value="1"/>
</dbReference>